<evidence type="ECO:0000256" key="2">
    <source>
        <dbReference type="ARBA" id="ARBA00022692"/>
    </source>
</evidence>
<dbReference type="Proteomes" id="UP000652567">
    <property type="component" value="Unassembled WGS sequence"/>
</dbReference>
<feature type="transmembrane region" description="Helical" evidence="5">
    <location>
        <begin position="116"/>
        <end position="134"/>
    </location>
</feature>
<feature type="domain" description="SHOCT" evidence="6">
    <location>
        <begin position="5"/>
        <end position="31"/>
    </location>
</feature>
<dbReference type="AlphaFoldDB" id="A0A928YSW2"/>
<keyword evidence="3 5" id="KW-1133">Transmembrane helix</keyword>
<accession>A0A928YSW2</accession>
<gene>
    <name evidence="7" type="ORF">C4F51_03115</name>
</gene>
<dbReference type="EMBL" id="PRDL01000001">
    <property type="protein sequence ID" value="MBE8716172.1"/>
    <property type="molecule type" value="Genomic_DNA"/>
</dbReference>
<keyword evidence="4 5" id="KW-0472">Membrane</keyword>
<reference evidence="7" key="1">
    <citation type="submission" date="2018-07" db="EMBL/GenBank/DDBJ databases">
        <title>Genome assembly of strain Ka43.</title>
        <authorList>
            <person name="Kukolya J."/>
            <person name="Nagy I."/>
            <person name="Horvath B."/>
            <person name="Toth A."/>
        </authorList>
    </citation>
    <scope>NUCLEOTIDE SEQUENCE</scope>
    <source>
        <strain evidence="7">KB43</strain>
    </source>
</reference>
<comment type="subcellular location">
    <subcellularLocation>
        <location evidence="1">Membrane</location>
        <topology evidence="1">Multi-pass membrane protein</topology>
    </subcellularLocation>
</comment>
<dbReference type="InterPro" id="IPR018649">
    <property type="entry name" value="SHOCT"/>
</dbReference>
<dbReference type="Pfam" id="PF09851">
    <property type="entry name" value="SHOCT"/>
    <property type="match status" value="1"/>
</dbReference>
<evidence type="ECO:0000259" key="6">
    <source>
        <dbReference type="Pfam" id="PF09851"/>
    </source>
</evidence>
<protein>
    <submittedName>
        <fullName evidence="7">DUF4870 domain-containing protein</fullName>
    </submittedName>
</protein>
<evidence type="ECO:0000313" key="8">
    <source>
        <dbReference type="Proteomes" id="UP000652567"/>
    </source>
</evidence>
<feature type="transmembrane region" description="Helical" evidence="5">
    <location>
        <begin position="55"/>
        <end position="78"/>
    </location>
</feature>
<sequence length="165" mass="18803">MDLNKLEKLHELREKGAISEEEFVQAKAKLLNDQSVFDGVTNNLDSRNYSMLMHFAQLLCFVLPVFGWAVPLAMWLIKKDDDYVDQQGRIVCNWILSSLLYTLIGIVLAFVLIGFVWLFVLFILSIIFIIMGGIRAKDGEIRNYPMSISFLTVRPIPALPRPGNP</sequence>
<dbReference type="InterPro" id="IPR019109">
    <property type="entry name" value="MamF_MmsF"/>
</dbReference>
<comment type="caution">
    <text evidence="7">The sequence shown here is derived from an EMBL/GenBank/DDBJ whole genome shotgun (WGS) entry which is preliminary data.</text>
</comment>
<evidence type="ECO:0000313" key="7">
    <source>
        <dbReference type="EMBL" id="MBE8716172.1"/>
    </source>
</evidence>
<dbReference type="RefSeq" id="WP_193907041.1">
    <property type="nucleotide sequence ID" value="NZ_PRDL01000001.1"/>
</dbReference>
<proteinExistence type="predicted"/>
<evidence type="ECO:0000256" key="5">
    <source>
        <dbReference type="SAM" id="Phobius"/>
    </source>
</evidence>
<organism evidence="7 8">
    <name type="scientific">Cellvibrio polysaccharolyticus</name>
    <dbReference type="NCBI Taxonomy" id="2082724"/>
    <lineage>
        <taxon>Bacteria</taxon>
        <taxon>Pseudomonadati</taxon>
        <taxon>Pseudomonadota</taxon>
        <taxon>Gammaproteobacteria</taxon>
        <taxon>Cellvibrionales</taxon>
        <taxon>Cellvibrionaceae</taxon>
        <taxon>Cellvibrio</taxon>
    </lineage>
</organism>
<evidence type="ECO:0000256" key="1">
    <source>
        <dbReference type="ARBA" id="ARBA00004141"/>
    </source>
</evidence>
<keyword evidence="8" id="KW-1185">Reference proteome</keyword>
<name>A0A928YSW2_9GAMM</name>
<keyword evidence="2 5" id="KW-0812">Transmembrane</keyword>
<evidence type="ECO:0000256" key="3">
    <source>
        <dbReference type="ARBA" id="ARBA00022989"/>
    </source>
</evidence>
<feature type="transmembrane region" description="Helical" evidence="5">
    <location>
        <begin position="90"/>
        <end position="110"/>
    </location>
</feature>
<dbReference type="Pfam" id="PF09685">
    <property type="entry name" value="MamF_MmsF"/>
    <property type="match status" value="1"/>
</dbReference>
<evidence type="ECO:0000256" key="4">
    <source>
        <dbReference type="ARBA" id="ARBA00023136"/>
    </source>
</evidence>